<dbReference type="PATRIC" id="fig|1631356.3.peg.344"/>
<dbReference type="STRING" id="1631356.VV01_02055"/>
<proteinExistence type="inferred from homology"/>
<keyword evidence="7" id="KW-1185">Reference proteome</keyword>
<name>A0A0L6CEU3_9MICO</name>
<dbReference type="Proteomes" id="UP000037397">
    <property type="component" value="Unassembled WGS sequence"/>
</dbReference>
<dbReference type="InterPro" id="IPR002563">
    <property type="entry name" value="Flavin_Rdtase-like_dom"/>
</dbReference>
<organism evidence="6 7">
    <name type="scientific">Luteipulveratus halotolerans</name>
    <dbReference type="NCBI Taxonomy" id="1631356"/>
    <lineage>
        <taxon>Bacteria</taxon>
        <taxon>Bacillati</taxon>
        <taxon>Actinomycetota</taxon>
        <taxon>Actinomycetes</taxon>
        <taxon>Micrococcales</taxon>
        <taxon>Dermacoccaceae</taxon>
        <taxon>Luteipulveratus</taxon>
    </lineage>
</organism>
<comment type="cofactor">
    <cofactor evidence="1">
        <name>FMN</name>
        <dbReference type="ChEBI" id="CHEBI:58210"/>
    </cofactor>
</comment>
<dbReference type="InterPro" id="IPR012349">
    <property type="entry name" value="Split_barrel_FMN-bd"/>
</dbReference>
<evidence type="ECO:0000256" key="1">
    <source>
        <dbReference type="ARBA" id="ARBA00001917"/>
    </source>
</evidence>
<dbReference type="Pfam" id="PF01613">
    <property type="entry name" value="Flavin_Reduct"/>
    <property type="match status" value="1"/>
</dbReference>
<dbReference type="EMBL" id="LAIR01000002">
    <property type="protein sequence ID" value="KNX36204.1"/>
    <property type="molecule type" value="Genomic_DNA"/>
</dbReference>
<keyword evidence="3" id="KW-0288">FMN</keyword>
<dbReference type="Gene3D" id="2.30.110.10">
    <property type="entry name" value="Electron Transport, Fmn-binding Protein, Chain A"/>
    <property type="match status" value="1"/>
</dbReference>
<sequence>MRTELDVADLEAAVTYRLLTASVVPRPIAWVSTRSADGVDNIAPHSFFTIASTSPPVVQFTSVGEKDSLRNAVATGEFVVCFAPEALTRHINESATDFPSDQSEFDAVGIEREPSMTVAPSRVADSPIALECVLERAIEVGDSTIVLGRVQHIALDPAVVDDSDGLPHPRIDLMRPMSRLGRNEWGSLGEVHDIPREPYADRLRRQSQQGQ</sequence>
<dbReference type="SMART" id="SM00903">
    <property type="entry name" value="Flavin_Reduct"/>
    <property type="match status" value="1"/>
</dbReference>
<dbReference type="OrthoDB" id="9794638at2"/>
<evidence type="ECO:0000256" key="2">
    <source>
        <dbReference type="ARBA" id="ARBA00022630"/>
    </source>
</evidence>
<comment type="similarity">
    <text evidence="4">Belongs to the flavoredoxin family.</text>
</comment>
<dbReference type="PANTHER" id="PTHR33798">
    <property type="entry name" value="FLAVOPROTEIN OXYGENASE"/>
    <property type="match status" value="1"/>
</dbReference>
<feature type="domain" description="Flavin reductase like" evidence="5">
    <location>
        <begin position="21"/>
        <end position="169"/>
    </location>
</feature>
<dbReference type="SUPFAM" id="SSF50475">
    <property type="entry name" value="FMN-binding split barrel"/>
    <property type="match status" value="1"/>
</dbReference>
<dbReference type="PANTHER" id="PTHR33798:SF5">
    <property type="entry name" value="FLAVIN REDUCTASE LIKE DOMAIN-CONTAINING PROTEIN"/>
    <property type="match status" value="1"/>
</dbReference>
<dbReference type="GO" id="GO:0016646">
    <property type="term" value="F:oxidoreductase activity, acting on the CH-NH group of donors, NAD or NADP as acceptor"/>
    <property type="evidence" value="ECO:0007669"/>
    <property type="project" value="UniProtKB-ARBA"/>
</dbReference>
<keyword evidence="2" id="KW-0285">Flavoprotein</keyword>
<protein>
    <submittedName>
        <fullName evidence="6">Flavin reductase</fullName>
    </submittedName>
</protein>
<evidence type="ECO:0000259" key="5">
    <source>
        <dbReference type="SMART" id="SM00903"/>
    </source>
</evidence>
<dbReference type="RefSeq" id="WP_050668433.1">
    <property type="nucleotide sequence ID" value="NZ_LAIR01000002.1"/>
</dbReference>
<evidence type="ECO:0000256" key="3">
    <source>
        <dbReference type="ARBA" id="ARBA00022643"/>
    </source>
</evidence>
<accession>A0A0L6CEU3</accession>
<evidence type="ECO:0000256" key="4">
    <source>
        <dbReference type="ARBA" id="ARBA00038054"/>
    </source>
</evidence>
<reference evidence="7" key="1">
    <citation type="submission" date="2015-03" db="EMBL/GenBank/DDBJ databases">
        <title>Luteipulveratus halotolerans sp. nov., a novel actinobacterium (Dermacoccaceae) from Sarawak, Malaysia.</title>
        <authorList>
            <person name="Juboi H."/>
            <person name="Basik A."/>
            <person name="Shamsul S.S."/>
            <person name="Arnold P."/>
            <person name="Schmitt E.K."/>
            <person name="Sanglier J.-J."/>
            <person name="Yeo T."/>
        </authorList>
    </citation>
    <scope>NUCLEOTIDE SEQUENCE [LARGE SCALE GENOMIC DNA]</scope>
    <source>
        <strain evidence="7">C296001</strain>
    </source>
</reference>
<dbReference type="GO" id="GO:0010181">
    <property type="term" value="F:FMN binding"/>
    <property type="evidence" value="ECO:0007669"/>
    <property type="project" value="InterPro"/>
</dbReference>
<comment type="caution">
    <text evidence="6">The sequence shown here is derived from an EMBL/GenBank/DDBJ whole genome shotgun (WGS) entry which is preliminary data.</text>
</comment>
<evidence type="ECO:0000313" key="6">
    <source>
        <dbReference type="EMBL" id="KNX36204.1"/>
    </source>
</evidence>
<evidence type="ECO:0000313" key="7">
    <source>
        <dbReference type="Proteomes" id="UP000037397"/>
    </source>
</evidence>
<gene>
    <name evidence="6" type="ORF">VV01_02055</name>
</gene>
<dbReference type="AlphaFoldDB" id="A0A0L6CEU3"/>